<organism evidence="1 2">
    <name type="scientific">Aeromonas caviae</name>
    <name type="common">Aeromonas punctata</name>
    <dbReference type="NCBI Taxonomy" id="648"/>
    <lineage>
        <taxon>Bacteria</taxon>
        <taxon>Pseudomonadati</taxon>
        <taxon>Pseudomonadota</taxon>
        <taxon>Gammaproteobacteria</taxon>
        <taxon>Aeromonadales</taxon>
        <taxon>Aeromonadaceae</taxon>
        <taxon>Aeromonas</taxon>
    </lineage>
</organism>
<comment type="caution">
    <text evidence="1">The sequence shown here is derived from an EMBL/GenBank/DDBJ whole genome shotgun (WGS) entry which is preliminary data.</text>
</comment>
<evidence type="ECO:0000313" key="2">
    <source>
        <dbReference type="Proteomes" id="UP001161704"/>
    </source>
</evidence>
<proteinExistence type="predicted"/>
<evidence type="ECO:0008006" key="3">
    <source>
        <dbReference type="Google" id="ProtNLM"/>
    </source>
</evidence>
<protein>
    <recommendedName>
        <fullName evidence="3">Peptidase M15</fullName>
    </recommendedName>
</protein>
<sequence length="194" mass="22308">MQKVESELLFLKGYSVQLNDACSDYFTFEMLFHCSDTWLRVQCPNLPLQVESWQAYRELAIEILDPVVRQYGQPRLTYGFCGTELRRVILTNQSPGIAPGLDQHAACELNQRGKLVCPRQGAAVDLIYPGKNSYQVALWLAQHTPFDRLYLYGPDRPLHISYGPEQNRALVELTTHHERRIPKRLTLTQLKGMC</sequence>
<accession>A0AA42R6P0</accession>
<name>A0AA42R6P0_AERCA</name>
<dbReference type="Proteomes" id="UP001161704">
    <property type="component" value="Unassembled WGS sequence"/>
</dbReference>
<dbReference type="InterPro" id="IPR009045">
    <property type="entry name" value="Zn_M74/Hedgehog-like"/>
</dbReference>
<dbReference type="AlphaFoldDB" id="A0AA42R6P0"/>
<gene>
    <name evidence="1" type="ORF">N5I20_06230</name>
</gene>
<evidence type="ECO:0000313" key="1">
    <source>
        <dbReference type="EMBL" id="MDH1504652.1"/>
    </source>
</evidence>
<dbReference type="SUPFAM" id="SSF55166">
    <property type="entry name" value="Hedgehog/DD-peptidase"/>
    <property type="match status" value="1"/>
</dbReference>
<dbReference type="RefSeq" id="WP_279966392.1">
    <property type="nucleotide sequence ID" value="NZ_JAOCIE010000013.1"/>
</dbReference>
<dbReference type="EMBL" id="JAOCIZ010000017">
    <property type="protein sequence ID" value="MDH1504652.1"/>
    <property type="molecule type" value="Genomic_DNA"/>
</dbReference>
<reference evidence="1" key="1">
    <citation type="submission" date="2022-09" db="EMBL/GenBank/DDBJ databases">
        <title>Intensive care unit water sources are persistently colonized with multi-drug resistant bacteria and are the site of extensive horizontal gene transfer of antibiotic resistance genes.</title>
        <authorList>
            <person name="Diorio-Toth L."/>
        </authorList>
    </citation>
    <scope>NUCLEOTIDE SEQUENCE</scope>
    <source>
        <strain evidence="1">GD03710</strain>
    </source>
</reference>